<organism evidence="1">
    <name type="scientific">Siphoviridae sp. ctXZx16</name>
    <dbReference type="NCBI Taxonomy" id="2826371"/>
    <lineage>
        <taxon>Viruses</taxon>
        <taxon>Duplodnaviria</taxon>
        <taxon>Heunggongvirae</taxon>
        <taxon>Uroviricota</taxon>
        <taxon>Caudoviricetes</taxon>
    </lineage>
</organism>
<proteinExistence type="predicted"/>
<reference evidence="1" key="1">
    <citation type="journal article" date="2021" name="Proc. Natl. Acad. Sci. U.S.A.">
        <title>A Catalog of Tens of Thousands of Viruses from Human Metagenomes Reveals Hidden Associations with Chronic Diseases.</title>
        <authorList>
            <person name="Tisza M.J."/>
            <person name="Buck C.B."/>
        </authorList>
    </citation>
    <scope>NUCLEOTIDE SEQUENCE</scope>
    <source>
        <strain evidence="1">CtXZx16</strain>
    </source>
</reference>
<name>A0A8S5MLR1_9CAUD</name>
<evidence type="ECO:0000313" key="1">
    <source>
        <dbReference type="EMBL" id="DAD82875.1"/>
    </source>
</evidence>
<accession>A0A8S5MLR1</accession>
<sequence>MNVVKNTFNKNIEEGDAMTEEEITHKLYLLSYSQREVVGNIINILLESKKDTK</sequence>
<dbReference type="EMBL" id="BK014925">
    <property type="protein sequence ID" value="DAD82875.1"/>
    <property type="molecule type" value="Genomic_DNA"/>
</dbReference>
<protein>
    <submittedName>
        <fullName evidence="1">Uncharacterized protein</fullName>
    </submittedName>
</protein>